<dbReference type="InterPro" id="IPR041657">
    <property type="entry name" value="HTH_17"/>
</dbReference>
<dbReference type="InterPro" id="IPR009061">
    <property type="entry name" value="DNA-bd_dom_put_sf"/>
</dbReference>
<dbReference type="RefSeq" id="WP_064806497.1">
    <property type="nucleotide sequence ID" value="NZ_CP016022.1"/>
</dbReference>
<dbReference type="Gene3D" id="1.10.230.10">
    <property type="entry name" value="Cytochrome P450-Terp, domain 2"/>
    <property type="match status" value="1"/>
</dbReference>
<dbReference type="InterPro" id="IPR016142">
    <property type="entry name" value="Citrate_synth-like_lrg_a-sub"/>
</dbReference>
<comment type="pathway">
    <text evidence="1">Carbohydrate metabolism; tricarboxylic acid cycle; isocitrate from oxaloacetate: step 1/2.</text>
</comment>
<keyword evidence="4" id="KW-0808">Transferase</keyword>
<dbReference type="SUPFAM" id="SSF46955">
    <property type="entry name" value="Putative DNA-binding domain"/>
    <property type="match status" value="1"/>
</dbReference>
<evidence type="ECO:0000256" key="3">
    <source>
        <dbReference type="ARBA" id="ARBA00012972"/>
    </source>
</evidence>
<name>A0A192A2K6_9RALS</name>
<dbReference type="PANTHER" id="PTHR11739">
    <property type="entry name" value="CITRATE SYNTHASE"/>
    <property type="match status" value="1"/>
</dbReference>
<evidence type="ECO:0000256" key="1">
    <source>
        <dbReference type="ARBA" id="ARBA00004751"/>
    </source>
</evidence>
<dbReference type="UniPathway" id="UPA00223">
    <property type="reaction ID" value="UER00717"/>
</dbReference>
<dbReference type="InterPro" id="IPR016143">
    <property type="entry name" value="Citrate_synth-like_sm_a-sub"/>
</dbReference>
<dbReference type="PANTHER" id="PTHR11739:SF4">
    <property type="entry name" value="CITRATE SYNTHASE, PEROXISOMAL"/>
    <property type="match status" value="1"/>
</dbReference>
<proteinExistence type="inferred from homology"/>
<dbReference type="EC" id="2.3.3.16" evidence="3"/>
<dbReference type="Proteomes" id="UP000078572">
    <property type="component" value="Chromosome 1"/>
</dbReference>
<dbReference type="GO" id="GO:0006099">
    <property type="term" value="P:tricarboxylic acid cycle"/>
    <property type="evidence" value="ECO:0007669"/>
    <property type="project" value="UniProtKB-UniPathway"/>
</dbReference>
<dbReference type="CDD" id="cd06102">
    <property type="entry name" value="citrate_synt_like_2"/>
    <property type="match status" value="1"/>
</dbReference>
<evidence type="ECO:0000313" key="6">
    <source>
        <dbReference type="Proteomes" id="UP000078572"/>
    </source>
</evidence>
<dbReference type="InterPro" id="IPR036969">
    <property type="entry name" value="Citrate_synthase_sf"/>
</dbReference>
<dbReference type="GO" id="GO:0005975">
    <property type="term" value="P:carbohydrate metabolic process"/>
    <property type="evidence" value="ECO:0007669"/>
    <property type="project" value="TreeGrafter"/>
</dbReference>
<sequence>MTQYLDAAEAAQRLNISRPTLYAYVSRGLLAAYPAPDGRGSRYREADVTRLADQRAGGRRPRQVVRHALDWGLPVMESAITLIDNGRLFYRGTPALELAEHATLEAVAARLWQCDEAAAFDAPAPVLPKSWYAALASLADADIRQRCMALCTLALPALDEAAWRQDSARTARDAGSLLRVAFAAMLGRKPDAVPVHLQCQQAWGVDAQAAEAIRVALVLCADHELNASSFAARVVASTGASLGAVVSAGLAALTGGLHGGTTARVEALLSELEGERSISTALRRRLDRGDALPGFGHPLYRKADPRANAILAQLPTTGAVRKRLQSVIDAVADLTGDGPSLDFALVATRRVLGLPEGAGFGLFAAGRTAGWIAHALEQRAAGQLIRPRAAYVGPMPAAPEAPAGRIIRVR</sequence>
<accession>A0A192A2K6</accession>
<dbReference type="Pfam" id="PF12728">
    <property type="entry name" value="HTH_17"/>
    <property type="match status" value="1"/>
</dbReference>
<evidence type="ECO:0000256" key="4">
    <source>
        <dbReference type="ARBA" id="ARBA00022679"/>
    </source>
</evidence>
<gene>
    <name evidence="5" type="ORF">A9Y76_17400</name>
</gene>
<dbReference type="AlphaFoldDB" id="A0A192A2K6"/>
<evidence type="ECO:0000313" key="5">
    <source>
        <dbReference type="EMBL" id="ANJ74573.1"/>
    </source>
</evidence>
<dbReference type="GO" id="GO:0036440">
    <property type="term" value="F:citrate synthase activity"/>
    <property type="evidence" value="ECO:0007669"/>
    <property type="project" value="UniProtKB-EC"/>
</dbReference>
<organism evidence="5 6">
    <name type="scientific">Ralstonia insidiosa</name>
    <dbReference type="NCBI Taxonomy" id="190721"/>
    <lineage>
        <taxon>Bacteria</taxon>
        <taxon>Pseudomonadati</taxon>
        <taxon>Pseudomonadota</taxon>
        <taxon>Betaproteobacteria</taxon>
        <taxon>Burkholderiales</taxon>
        <taxon>Burkholderiaceae</taxon>
        <taxon>Ralstonia</taxon>
    </lineage>
</organism>
<dbReference type="GO" id="GO:0005829">
    <property type="term" value="C:cytosol"/>
    <property type="evidence" value="ECO:0007669"/>
    <property type="project" value="TreeGrafter"/>
</dbReference>
<dbReference type="SUPFAM" id="SSF48256">
    <property type="entry name" value="Citrate synthase"/>
    <property type="match status" value="1"/>
</dbReference>
<dbReference type="EMBL" id="CP016022">
    <property type="protein sequence ID" value="ANJ74573.1"/>
    <property type="molecule type" value="Genomic_DNA"/>
</dbReference>
<protein>
    <recommendedName>
        <fullName evidence="3">citrate synthase (unknown stereospecificity)</fullName>
        <ecNumber evidence="3">2.3.3.16</ecNumber>
    </recommendedName>
</protein>
<dbReference type="Gene3D" id="1.10.580.10">
    <property type="entry name" value="Citrate Synthase, domain 1"/>
    <property type="match status" value="1"/>
</dbReference>
<reference evidence="6" key="1">
    <citation type="submission" date="2016-06" db="EMBL/GenBank/DDBJ databases">
        <authorList>
            <person name="Xu Y."/>
            <person name="Nagy A."/>
            <person name="Yan X."/>
            <person name="Kim S.W."/>
            <person name="Haley B."/>
            <person name="Liu N.T."/>
            <person name="Nou X."/>
        </authorList>
    </citation>
    <scope>NUCLEOTIDE SEQUENCE [LARGE SCALE GENOMIC DNA]</scope>
    <source>
        <strain evidence="6">ATCC 49129</strain>
    </source>
</reference>
<keyword evidence="6" id="KW-1185">Reference proteome</keyword>
<dbReference type="OrthoDB" id="9800864at2"/>
<dbReference type="GeneID" id="61527804"/>
<evidence type="ECO:0000256" key="2">
    <source>
        <dbReference type="ARBA" id="ARBA00010566"/>
    </source>
</evidence>
<comment type="similarity">
    <text evidence="2">Belongs to the citrate synthase family.</text>
</comment>
<dbReference type="InterPro" id="IPR002020">
    <property type="entry name" value="Citrate_synthase"/>
</dbReference>
<dbReference type="STRING" id="190721.ACS15_3673"/>
<dbReference type="Pfam" id="PF00285">
    <property type="entry name" value="Citrate_synt"/>
    <property type="match status" value="1"/>
</dbReference>